<protein>
    <submittedName>
        <fullName evidence="1">DedA family protein</fullName>
    </submittedName>
</protein>
<dbReference type="EMBL" id="JBHEZX010000015">
    <property type="protein sequence ID" value="MFC1413175.1"/>
    <property type="molecule type" value="Genomic_DNA"/>
</dbReference>
<gene>
    <name evidence="1" type="ORF">ACEZDG_28300</name>
</gene>
<dbReference type="InterPro" id="IPR032818">
    <property type="entry name" value="DedA-like"/>
</dbReference>
<dbReference type="PANTHER" id="PTHR30353:SF0">
    <property type="entry name" value="TRANSMEMBRANE PROTEIN"/>
    <property type="match status" value="1"/>
</dbReference>
<organism evidence="1 2">
    <name type="scientific">Streptacidiphilus alkalitolerans</name>
    <dbReference type="NCBI Taxonomy" id="3342712"/>
    <lineage>
        <taxon>Bacteria</taxon>
        <taxon>Bacillati</taxon>
        <taxon>Actinomycetota</taxon>
        <taxon>Actinomycetes</taxon>
        <taxon>Kitasatosporales</taxon>
        <taxon>Streptomycetaceae</taxon>
        <taxon>Streptacidiphilus</taxon>
    </lineage>
</organism>
<name>A0ABV6VHG3_9ACTN</name>
<keyword evidence="2" id="KW-1185">Reference proteome</keyword>
<proteinExistence type="predicted"/>
<evidence type="ECO:0000313" key="2">
    <source>
        <dbReference type="Proteomes" id="UP001592582"/>
    </source>
</evidence>
<evidence type="ECO:0000313" key="1">
    <source>
        <dbReference type="EMBL" id="MFC1413175.1"/>
    </source>
</evidence>
<dbReference type="Proteomes" id="UP001592582">
    <property type="component" value="Unassembled WGS sequence"/>
</dbReference>
<reference evidence="1 2" key="1">
    <citation type="submission" date="2024-09" db="EMBL/GenBank/DDBJ databases">
        <authorList>
            <person name="Lee S.D."/>
        </authorList>
    </citation>
    <scope>NUCLEOTIDE SEQUENCE [LARGE SCALE GENOMIC DNA]</scope>
    <source>
        <strain evidence="1 2">N1-1</strain>
    </source>
</reference>
<dbReference type="InterPro" id="IPR032816">
    <property type="entry name" value="VTT_dom"/>
</dbReference>
<dbReference type="PANTHER" id="PTHR30353">
    <property type="entry name" value="INNER MEMBRANE PROTEIN DEDA-RELATED"/>
    <property type="match status" value="1"/>
</dbReference>
<accession>A0ABV6VHG3</accession>
<comment type="caution">
    <text evidence="1">The sequence shown here is derived from an EMBL/GenBank/DDBJ whole genome shotgun (WGS) entry which is preliminary data.</text>
</comment>
<sequence length="218" mass="22927">MDVLSMVTASGPMVNGTSVLAAFGALGVLIVLFAESGLLVVGFFLPGDTLLFPAGVLCGTGQRSGPHLVLWQVLLCAAVGAVAGAQLGFWIGRHSGRALLSRGGNRQVKRWVARSEELLTRYGVRRAIVLSRFVPMARTVVSPLAGALEVPVRTFTLWQTVGSLVWSQGLVLAGYVLGASVPGVERYLLPIVAAVVAVSLLPLVVQLWQARRSGSGSR</sequence>
<dbReference type="Pfam" id="PF09335">
    <property type="entry name" value="VTT_dom"/>
    <property type="match status" value="1"/>
</dbReference>